<comment type="caution">
    <text evidence="5">The sequence shown here is derived from an EMBL/GenBank/DDBJ whole genome shotgun (WGS) entry which is preliminary data.</text>
</comment>
<dbReference type="Proteomes" id="UP001281761">
    <property type="component" value="Unassembled WGS sequence"/>
</dbReference>
<dbReference type="PANTHER" id="PTHR34524:SF6">
    <property type="entry name" value="CALCYPHOSINE LIKE"/>
    <property type="match status" value="1"/>
</dbReference>
<dbReference type="PANTHER" id="PTHR34524">
    <property type="entry name" value="CALCYPHOSIN"/>
    <property type="match status" value="1"/>
</dbReference>
<keyword evidence="1" id="KW-0479">Metal-binding</keyword>
<reference evidence="5 6" key="1">
    <citation type="journal article" date="2022" name="bioRxiv">
        <title>Genomics of Preaxostyla Flagellates Illuminates Evolutionary Transitions and the Path Towards Mitochondrial Loss.</title>
        <authorList>
            <person name="Novak L.V.F."/>
            <person name="Treitli S.C."/>
            <person name="Pyrih J."/>
            <person name="Halakuc P."/>
            <person name="Pipaliya S.V."/>
            <person name="Vacek V."/>
            <person name="Brzon O."/>
            <person name="Soukal P."/>
            <person name="Eme L."/>
            <person name="Dacks J.B."/>
            <person name="Karnkowska A."/>
            <person name="Elias M."/>
            <person name="Hampl V."/>
        </authorList>
    </citation>
    <scope>NUCLEOTIDE SEQUENCE [LARGE SCALE GENOMIC DNA]</scope>
    <source>
        <strain evidence="5">NAU3</strain>
        <tissue evidence="5">Gut</tissue>
    </source>
</reference>
<feature type="region of interest" description="Disordered" evidence="4">
    <location>
        <begin position="499"/>
        <end position="527"/>
    </location>
</feature>
<organism evidence="5 6">
    <name type="scientific">Blattamonas nauphoetae</name>
    <dbReference type="NCBI Taxonomy" id="2049346"/>
    <lineage>
        <taxon>Eukaryota</taxon>
        <taxon>Metamonada</taxon>
        <taxon>Preaxostyla</taxon>
        <taxon>Oxymonadida</taxon>
        <taxon>Blattamonas</taxon>
    </lineage>
</organism>
<evidence type="ECO:0000313" key="6">
    <source>
        <dbReference type="Proteomes" id="UP001281761"/>
    </source>
</evidence>
<feature type="compositionally biased region" description="Polar residues" evidence="4">
    <location>
        <begin position="513"/>
        <end position="526"/>
    </location>
</feature>
<accession>A0ABQ9X7N8</accession>
<feature type="compositionally biased region" description="Polar residues" evidence="4">
    <location>
        <begin position="198"/>
        <end position="209"/>
    </location>
</feature>
<feature type="compositionally biased region" description="Polar residues" evidence="4">
    <location>
        <begin position="218"/>
        <end position="230"/>
    </location>
</feature>
<keyword evidence="6" id="KW-1185">Reference proteome</keyword>
<protein>
    <recommendedName>
        <fullName evidence="7">EF-hand domain-containing protein</fullName>
    </recommendedName>
</protein>
<keyword evidence="2" id="KW-0677">Repeat</keyword>
<gene>
    <name evidence="5" type="ORF">BLNAU_17247</name>
</gene>
<sequence length="739" mass="82417">METSHGVTKKIFVKTLLGKLSPQRLNAVQEIWDGLSQGTQSVSFSYLVSAYQPGNSLFVTKGFRSEQVEREDFETTFCSPFLNVEEGNVTRNEFVNYNSMYSAGIADTNTFVNQLKLVWNQSPFSPAFVRRPLSSLSSTPGEDALESAKTNKRRNEESQIFGSPSTEQRSPQSSLSSTRNVQNDPLQSPQRLARSPQDKQTTPQRTPQINLPPFPSNVRESPSSYPNTVTPQQRPPPQPHAIVEEPLDLDLIREELIHAFKQKGREAMNVLLHCLPSPLITRADFVSAFEFVLGGCSQPRSAVSQPSSLSSLFSSLLMMQSPSSSTHLSLPTLLNFLSPPSSNLHLSATAAFASLASQMDASPRHSPPSPTIPLHHFRRCFSGERHPAVLSGEMTKAAVESEFVLSFLPAHFAPSGVVTSQSFVLFCQAFSLFTDDLTLCSMLPQIFTRQQFPSSDYRQTATPQSYRSATSYPASSPLNSNLISPNQFLSPQQFSPDRHILDQPPPYEHSYHTETTPSSSNDQASVGSMRKSVELISQIRPSFAASGVYSLCWFEYECKKACEEKAGRSVAEDEMELMFSELQQILALCNVSIREPLFHTLCLAHSTSLQHSDTIQHHFSFSVSLPSLFEALRQPLSQTRQESCVAMFNSIDREHKGHVGLPTLLASLNVKDVEEVRKGRISREDFCEMVLSNMDTTRRICTLSHFLGFCSKVSTCVEDDATFQLTLWSSWKLPKKRRQ</sequence>
<evidence type="ECO:0000256" key="3">
    <source>
        <dbReference type="ARBA" id="ARBA00022837"/>
    </source>
</evidence>
<dbReference type="Gene3D" id="1.10.238.10">
    <property type="entry name" value="EF-hand"/>
    <property type="match status" value="2"/>
</dbReference>
<feature type="compositionally biased region" description="Polar residues" evidence="4">
    <location>
        <begin position="158"/>
        <end position="190"/>
    </location>
</feature>
<feature type="region of interest" description="Disordered" evidence="4">
    <location>
        <begin position="131"/>
        <end position="241"/>
    </location>
</feature>
<dbReference type="EMBL" id="JARBJD010000190">
    <property type="protein sequence ID" value="KAK2947827.1"/>
    <property type="molecule type" value="Genomic_DNA"/>
</dbReference>
<dbReference type="InterPro" id="IPR051581">
    <property type="entry name" value="Ca-bind"/>
</dbReference>
<evidence type="ECO:0000256" key="1">
    <source>
        <dbReference type="ARBA" id="ARBA00022723"/>
    </source>
</evidence>
<evidence type="ECO:0000256" key="4">
    <source>
        <dbReference type="SAM" id="MobiDB-lite"/>
    </source>
</evidence>
<name>A0ABQ9X7N8_9EUKA</name>
<keyword evidence="3" id="KW-0106">Calcium</keyword>
<evidence type="ECO:0008006" key="7">
    <source>
        <dbReference type="Google" id="ProtNLM"/>
    </source>
</evidence>
<evidence type="ECO:0000313" key="5">
    <source>
        <dbReference type="EMBL" id="KAK2947827.1"/>
    </source>
</evidence>
<evidence type="ECO:0000256" key="2">
    <source>
        <dbReference type="ARBA" id="ARBA00022737"/>
    </source>
</evidence>
<proteinExistence type="predicted"/>